<organism evidence="2 3">
    <name type="scientific">Desulfopila aestuarii DSM 18488</name>
    <dbReference type="NCBI Taxonomy" id="1121416"/>
    <lineage>
        <taxon>Bacteria</taxon>
        <taxon>Pseudomonadati</taxon>
        <taxon>Thermodesulfobacteriota</taxon>
        <taxon>Desulfobulbia</taxon>
        <taxon>Desulfobulbales</taxon>
        <taxon>Desulfocapsaceae</taxon>
        <taxon>Desulfopila</taxon>
    </lineage>
</organism>
<dbReference type="InterPro" id="IPR002871">
    <property type="entry name" value="NIF_FeS_clus_asmbl_NifU_N"/>
</dbReference>
<evidence type="ECO:0000313" key="2">
    <source>
        <dbReference type="EMBL" id="SHO46265.1"/>
    </source>
</evidence>
<name>A0A1M7Y2U1_9BACT</name>
<proteinExistence type="predicted"/>
<dbReference type="CDD" id="cd06664">
    <property type="entry name" value="IscU_like"/>
    <property type="match status" value="1"/>
</dbReference>
<dbReference type="RefSeq" id="WP_073612739.1">
    <property type="nucleotide sequence ID" value="NZ_FRFE01000005.1"/>
</dbReference>
<dbReference type="GO" id="GO:0051536">
    <property type="term" value="F:iron-sulfur cluster binding"/>
    <property type="evidence" value="ECO:0007669"/>
    <property type="project" value="InterPro"/>
</dbReference>
<dbReference type="AlphaFoldDB" id="A0A1M7Y2U1"/>
<dbReference type="SUPFAM" id="SSF82649">
    <property type="entry name" value="SufE/NifU"/>
    <property type="match status" value="1"/>
</dbReference>
<keyword evidence="3" id="KW-1185">Reference proteome</keyword>
<dbReference type="GO" id="GO:0005506">
    <property type="term" value="F:iron ion binding"/>
    <property type="evidence" value="ECO:0007669"/>
    <property type="project" value="InterPro"/>
</dbReference>
<dbReference type="Gene3D" id="3.90.1010.10">
    <property type="match status" value="1"/>
</dbReference>
<dbReference type="GO" id="GO:0016226">
    <property type="term" value="P:iron-sulfur cluster assembly"/>
    <property type="evidence" value="ECO:0007669"/>
    <property type="project" value="InterPro"/>
</dbReference>
<feature type="domain" description="NIF system FeS cluster assembly NifU N-terminal" evidence="1">
    <location>
        <begin position="6"/>
        <end position="124"/>
    </location>
</feature>
<evidence type="ECO:0000313" key="3">
    <source>
        <dbReference type="Proteomes" id="UP000184603"/>
    </source>
</evidence>
<protein>
    <submittedName>
        <fullName evidence="2">Nitrogen fixation protein NifU</fullName>
    </submittedName>
</protein>
<dbReference type="EMBL" id="FRFE01000005">
    <property type="protein sequence ID" value="SHO46265.1"/>
    <property type="molecule type" value="Genomic_DNA"/>
</dbReference>
<gene>
    <name evidence="2" type="ORF">SAMN02745220_01397</name>
</gene>
<dbReference type="Pfam" id="PF01592">
    <property type="entry name" value="NifU_N"/>
    <property type="match status" value="1"/>
</dbReference>
<reference evidence="2 3" key="1">
    <citation type="submission" date="2016-12" db="EMBL/GenBank/DDBJ databases">
        <authorList>
            <person name="Song W.-J."/>
            <person name="Kurnit D.M."/>
        </authorList>
    </citation>
    <scope>NUCLEOTIDE SEQUENCE [LARGE SCALE GENOMIC DNA]</scope>
    <source>
        <strain evidence="2 3">DSM 18488</strain>
    </source>
</reference>
<evidence type="ECO:0000259" key="1">
    <source>
        <dbReference type="Pfam" id="PF01592"/>
    </source>
</evidence>
<accession>A0A1M7Y2U1</accession>
<sequence>MSLEGYSDRFVQMASNTERYGVLEKPDGYGTRTGDCGDKVEFYLSARAGQVRMLTFQISGCLNTFACANTVSYMVEGRSISDCWELSPEDVISFLQSLPPDHHHCAELVVGAFYLALNDYNMKLREPWRKDYPER</sequence>
<dbReference type="STRING" id="1121416.SAMN02745220_01397"/>
<dbReference type="OrthoDB" id="5420473at2"/>
<dbReference type="Proteomes" id="UP000184603">
    <property type="component" value="Unassembled WGS sequence"/>
</dbReference>